<dbReference type="EMBL" id="JANIEX010001451">
    <property type="protein sequence ID" value="KAJ3557784.1"/>
    <property type="molecule type" value="Genomic_DNA"/>
</dbReference>
<evidence type="ECO:0000313" key="2">
    <source>
        <dbReference type="EMBL" id="KAJ3557784.1"/>
    </source>
</evidence>
<keyword evidence="1" id="KW-0472">Membrane</keyword>
<evidence type="ECO:0000256" key="1">
    <source>
        <dbReference type="SAM" id="Phobius"/>
    </source>
</evidence>
<organism evidence="2 3">
    <name type="scientific">Leucocoprinus birnbaumii</name>
    <dbReference type="NCBI Taxonomy" id="56174"/>
    <lineage>
        <taxon>Eukaryota</taxon>
        <taxon>Fungi</taxon>
        <taxon>Dikarya</taxon>
        <taxon>Basidiomycota</taxon>
        <taxon>Agaricomycotina</taxon>
        <taxon>Agaricomycetes</taxon>
        <taxon>Agaricomycetidae</taxon>
        <taxon>Agaricales</taxon>
        <taxon>Agaricineae</taxon>
        <taxon>Agaricaceae</taxon>
        <taxon>Leucocoprinus</taxon>
    </lineage>
</organism>
<protein>
    <submittedName>
        <fullName evidence="2">Uncharacterized protein</fullName>
    </submittedName>
</protein>
<name>A0AAD5VIK2_9AGAR</name>
<reference evidence="2" key="1">
    <citation type="submission" date="2022-07" db="EMBL/GenBank/DDBJ databases">
        <title>Genome Sequence of Leucocoprinus birnbaumii.</title>
        <authorList>
            <person name="Buettner E."/>
        </authorList>
    </citation>
    <scope>NUCLEOTIDE SEQUENCE</scope>
    <source>
        <strain evidence="2">VT141</strain>
    </source>
</reference>
<evidence type="ECO:0000313" key="3">
    <source>
        <dbReference type="Proteomes" id="UP001213000"/>
    </source>
</evidence>
<proteinExistence type="predicted"/>
<keyword evidence="3" id="KW-1185">Reference proteome</keyword>
<comment type="caution">
    <text evidence="2">The sequence shown here is derived from an EMBL/GenBank/DDBJ whole genome shotgun (WGS) entry which is preliminary data.</text>
</comment>
<accession>A0AAD5VIK2</accession>
<dbReference type="Proteomes" id="UP001213000">
    <property type="component" value="Unassembled WGS sequence"/>
</dbReference>
<dbReference type="AlphaFoldDB" id="A0AAD5VIK2"/>
<keyword evidence="1" id="KW-1133">Transmembrane helix</keyword>
<gene>
    <name evidence="2" type="ORF">NP233_g11656</name>
</gene>
<feature type="transmembrane region" description="Helical" evidence="1">
    <location>
        <begin position="20"/>
        <end position="39"/>
    </location>
</feature>
<sequence length="93" mass="9966">MEGSIGKRETNTTPPSLFTLYGFVAVAWALRVDLLMHAITSGKLGSSSEVQGLREHASTHVLRNDLKTDIIIEAPLSATHILVLVCSAAFSMA</sequence>
<keyword evidence="1" id="KW-0812">Transmembrane</keyword>